<evidence type="ECO:0000313" key="2">
    <source>
        <dbReference type="Proteomes" id="UP000812440"/>
    </source>
</evidence>
<dbReference type="AlphaFoldDB" id="A0A8T2JW60"/>
<evidence type="ECO:0000313" key="1">
    <source>
        <dbReference type="EMBL" id="KAG8446681.1"/>
    </source>
</evidence>
<dbReference type="EMBL" id="JAACNH010000003">
    <property type="protein sequence ID" value="KAG8446681.1"/>
    <property type="molecule type" value="Genomic_DNA"/>
</dbReference>
<gene>
    <name evidence="1" type="ORF">GDO86_014220</name>
</gene>
<keyword evidence="2" id="KW-1185">Reference proteome</keyword>
<protein>
    <submittedName>
        <fullName evidence="1">Uncharacterized protein</fullName>
    </submittedName>
</protein>
<proteinExistence type="predicted"/>
<comment type="caution">
    <text evidence="1">The sequence shown here is derived from an EMBL/GenBank/DDBJ whole genome shotgun (WGS) entry which is preliminary data.</text>
</comment>
<sequence>MISIPALSSQRAAYYLYGKSFVYVVYLQGNAEIDYLLLNTCKQSSLFSSVFKNLFLIMGNLNTKHGLPTGSCNLYVHGNKPIKTKCLDTVIKIKASLKNTKCFKGTRLTHYIM</sequence>
<organism evidence="1 2">
    <name type="scientific">Hymenochirus boettgeri</name>
    <name type="common">Congo dwarf clawed frog</name>
    <dbReference type="NCBI Taxonomy" id="247094"/>
    <lineage>
        <taxon>Eukaryota</taxon>
        <taxon>Metazoa</taxon>
        <taxon>Chordata</taxon>
        <taxon>Craniata</taxon>
        <taxon>Vertebrata</taxon>
        <taxon>Euteleostomi</taxon>
        <taxon>Amphibia</taxon>
        <taxon>Batrachia</taxon>
        <taxon>Anura</taxon>
        <taxon>Pipoidea</taxon>
        <taxon>Pipidae</taxon>
        <taxon>Pipinae</taxon>
        <taxon>Hymenochirus</taxon>
    </lineage>
</organism>
<name>A0A8T2JW60_9PIPI</name>
<accession>A0A8T2JW60</accession>
<reference evidence="1" key="1">
    <citation type="thesis" date="2020" institute="ProQuest LLC" country="789 East Eisenhower Parkway, Ann Arbor, MI, USA">
        <title>Comparative Genomics and Chromosome Evolution.</title>
        <authorList>
            <person name="Mudd A.B."/>
        </authorList>
    </citation>
    <scope>NUCLEOTIDE SEQUENCE</scope>
    <source>
        <strain evidence="1">Female2</strain>
        <tissue evidence="1">Blood</tissue>
    </source>
</reference>
<dbReference type="Proteomes" id="UP000812440">
    <property type="component" value="Chromosome 8_10"/>
</dbReference>